<protein>
    <recommendedName>
        <fullName evidence="4">YqfQ-like protein</fullName>
    </recommendedName>
</protein>
<organism evidence="2 3">
    <name type="scientific">Salicibibacter cibi</name>
    <dbReference type="NCBI Taxonomy" id="2743001"/>
    <lineage>
        <taxon>Bacteria</taxon>
        <taxon>Bacillati</taxon>
        <taxon>Bacillota</taxon>
        <taxon>Bacilli</taxon>
        <taxon>Bacillales</taxon>
        <taxon>Bacillaceae</taxon>
        <taxon>Salicibibacter</taxon>
    </lineage>
</organism>
<name>A0A7T6ZAD9_9BACI</name>
<evidence type="ECO:0000256" key="1">
    <source>
        <dbReference type="SAM" id="MobiDB-lite"/>
    </source>
</evidence>
<accession>A0A7T6ZAD9</accession>
<dbReference type="Proteomes" id="UP000595349">
    <property type="component" value="Chromosome"/>
</dbReference>
<feature type="compositionally biased region" description="Basic and acidic residues" evidence="1">
    <location>
        <begin position="120"/>
        <end position="133"/>
    </location>
</feature>
<evidence type="ECO:0000313" key="2">
    <source>
        <dbReference type="EMBL" id="QQK79705.1"/>
    </source>
</evidence>
<dbReference type="AlphaFoldDB" id="A0A7T6ZAD9"/>
<keyword evidence="3" id="KW-1185">Reference proteome</keyword>
<sequence length="151" mass="15584">MFGPPPMMPIGAPPVPPPMPFGAAPMAASRSAALPMMGGGGFPAAQAAQTAGLAQSGAGLGSIGRFIPMIQSAGKWLPMIQKYGPMVRRVPGMIQKANQVGKVLKNANASQSATPANPPQEKKEKTNEIKEDPSPSFALKEGAQPPPKLYV</sequence>
<evidence type="ECO:0000313" key="3">
    <source>
        <dbReference type="Proteomes" id="UP000595349"/>
    </source>
</evidence>
<proteinExistence type="predicted"/>
<feature type="region of interest" description="Disordered" evidence="1">
    <location>
        <begin position="101"/>
        <end position="151"/>
    </location>
</feature>
<dbReference type="KEGG" id="scib:HUG20_07280"/>
<dbReference type="EMBL" id="CP054706">
    <property type="protein sequence ID" value="QQK79705.1"/>
    <property type="molecule type" value="Genomic_DNA"/>
</dbReference>
<reference evidence="2 3" key="1">
    <citation type="submission" date="2020-06" db="EMBL/GenBank/DDBJ databases">
        <title>Genomic analysis of Salicibibacter sp. NKC21-4.</title>
        <authorList>
            <person name="Oh Y.J."/>
        </authorList>
    </citation>
    <scope>NUCLEOTIDE SEQUENCE [LARGE SCALE GENOMIC DNA]</scope>
    <source>
        <strain evidence="2 3">NKC21-4</strain>
    </source>
</reference>
<gene>
    <name evidence="2" type="ORF">HUG20_07280</name>
</gene>
<dbReference type="RefSeq" id="WP_200089637.1">
    <property type="nucleotide sequence ID" value="NZ_CP054706.1"/>
</dbReference>
<evidence type="ECO:0008006" key="4">
    <source>
        <dbReference type="Google" id="ProtNLM"/>
    </source>
</evidence>